<accession>L1MJ08</accession>
<evidence type="ECO:0000313" key="1">
    <source>
        <dbReference type="EMBL" id="EKX91227.1"/>
    </source>
</evidence>
<dbReference type="EMBL" id="AMEM01000013">
    <property type="protein sequence ID" value="EKX91227.1"/>
    <property type="molecule type" value="Genomic_DNA"/>
</dbReference>
<dbReference type="HOGENOM" id="CLU_2315535_0_0_11"/>
<reference evidence="1 2" key="1">
    <citation type="submission" date="2012-05" db="EMBL/GenBank/DDBJ databases">
        <authorList>
            <person name="Weinstock G."/>
            <person name="Sodergren E."/>
            <person name="Lobos E.A."/>
            <person name="Fulton L."/>
            <person name="Fulton R."/>
            <person name="Courtney L."/>
            <person name="Fronick C."/>
            <person name="O'Laughlin M."/>
            <person name="Godfrey J."/>
            <person name="Wilson R.M."/>
            <person name="Miner T."/>
            <person name="Farmer C."/>
            <person name="Delehaunty K."/>
            <person name="Cordes M."/>
            <person name="Minx P."/>
            <person name="Tomlinson C."/>
            <person name="Chen J."/>
            <person name="Wollam A."/>
            <person name="Pepin K.H."/>
            <person name="Bhonagiri V."/>
            <person name="Zhang X."/>
            <person name="Suruliraj S."/>
            <person name="Warren W."/>
            <person name="Mitreva M."/>
            <person name="Mardis E.R."/>
            <person name="Wilson R.K."/>
        </authorList>
    </citation>
    <scope>NUCLEOTIDE SEQUENCE [LARGE SCALE GENOMIC DNA]</scope>
    <source>
        <strain evidence="1 2">F0235</strain>
    </source>
</reference>
<dbReference type="STRING" id="1035195.HMPREF9997_00830"/>
<dbReference type="AlphaFoldDB" id="L1MJ08"/>
<organism evidence="1 2">
    <name type="scientific">Corynebacterium durum F0235</name>
    <dbReference type="NCBI Taxonomy" id="1035195"/>
    <lineage>
        <taxon>Bacteria</taxon>
        <taxon>Bacillati</taxon>
        <taxon>Actinomycetota</taxon>
        <taxon>Actinomycetes</taxon>
        <taxon>Mycobacteriales</taxon>
        <taxon>Corynebacteriaceae</taxon>
        <taxon>Corynebacterium</taxon>
    </lineage>
</organism>
<evidence type="ECO:0008006" key="3">
    <source>
        <dbReference type="Google" id="ProtNLM"/>
    </source>
</evidence>
<name>L1MJ08_9CORY</name>
<protein>
    <recommendedName>
        <fullName evidence="3">WXG100 family type VII secretion target</fullName>
    </recommendedName>
</protein>
<gene>
    <name evidence="1" type="ORF">HMPREF9997_00830</name>
</gene>
<evidence type="ECO:0000313" key="2">
    <source>
        <dbReference type="Proteomes" id="UP000010445"/>
    </source>
</evidence>
<dbReference type="Gene3D" id="1.10.287.1060">
    <property type="entry name" value="ESAT-6-like"/>
    <property type="match status" value="1"/>
</dbReference>
<proteinExistence type="predicted"/>
<dbReference type="PATRIC" id="fig|1035195.3.peg.744"/>
<dbReference type="SUPFAM" id="SSF140453">
    <property type="entry name" value="EsxAB dimer-like"/>
    <property type="match status" value="1"/>
</dbReference>
<keyword evidence="2" id="KW-1185">Reference proteome</keyword>
<dbReference type="eggNOG" id="ENOG5031WSE">
    <property type="taxonomic scope" value="Bacteria"/>
</dbReference>
<comment type="caution">
    <text evidence="1">The sequence shown here is derived from an EMBL/GenBank/DDBJ whole genome shotgun (WGS) entry which is preliminary data.</text>
</comment>
<dbReference type="OrthoDB" id="4278078at2"/>
<dbReference type="RefSeq" id="WP_006063073.1">
    <property type="nucleotide sequence ID" value="NZ_KB290828.1"/>
</dbReference>
<sequence length="104" mass="11444">MASDNSGDVYAFTNSVSETSERNILSVMESIRATLQEMLSEVANLEPHWVAVEADGYYEAARKMNENAKQSADILESVEAALKSVREGTGELRDSIWEVLSNSV</sequence>
<dbReference type="Proteomes" id="UP000010445">
    <property type="component" value="Unassembled WGS sequence"/>
</dbReference>
<dbReference type="InterPro" id="IPR036689">
    <property type="entry name" value="ESAT-6-like_sf"/>
</dbReference>